<dbReference type="Gene3D" id="1.10.3470.10">
    <property type="entry name" value="ABC transporter involved in vitamin B12 uptake, BtuC"/>
    <property type="match status" value="1"/>
</dbReference>
<evidence type="ECO:0000256" key="7">
    <source>
        <dbReference type="ARBA" id="ARBA00023136"/>
    </source>
</evidence>
<evidence type="ECO:0008006" key="10">
    <source>
        <dbReference type="Google" id="ProtNLM"/>
    </source>
</evidence>
<dbReference type="GO" id="GO:0055085">
    <property type="term" value="P:transmembrane transport"/>
    <property type="evidence" value="ECO:0007669"/>
    <property type="project" value="InterPro"/>
</dbReference>
<sequence>MREEFFPTFDYGSVFVDPWLSGFESTFQVVLMGFFVCLACGVIGNFVVARRLALVGDAISHSLLPGIAIAFVFTSSRSLPAMLIGAAVAGVLTTVLIELIHRKSRVKPDAAIGIVFTTLFAVGVVIISIWLDNVHLDADCVLYGEIGLVPLRESFILGGANLGPLPIATMGAVALLDIVLVIVFYRVLLVTSFDAGLARSLGMPVNTTHYGLMIALALTIVAAFEAVGVVLVVAMLIFPAVTVGFFFERLPVLLLGVAPLSLAYSLGGFHLAKWLDCSIAGAMVVTAGALFIVAWLFGPKGGLVYRSRTRSFLLGTSKQKISPQIVG</sequence>
<dbReference type="GO" id="GO:0010043">
    <property type="term" value="P:response to zinc ion"/>
    <property type="evidence" value="ECO:0007669"/>
    <property type="project" value="TreeGrafter"/>
</dbReference>
<evidence type="ECO:0000256" key="8">
    <source>
        <dbReference type="SAM" id="Phobius"/>
    </source>
</evidence>
<keyword evidence="4" id="KW-1003">Cell membrane</keyword>
<feature type="transmembrane region" description="Helical" evidence="8">
    <location>
        <begin position="54"/>
        <end position="73"/>
    </location>
</feature>
<keyword evidence="3" id="KW-0813">Transport</keyword>
<gene>
    <name evidence="9" type="ORF">METZ01_LOCUS177924</name>
</gene>
<dbReference type="InterPro" id="IPR001626">
    <property type="entry name" value="ABC_TroCD"/>
</dbReference>
<comment type="similarity">
    <text evidence="2">Belongs to the ABC-3 integral membrane protein family.</text>
</comment>
<feature type="transmembrane region" description="Helical" evidence="8">
    <location>
        <begin position="27"/>
        <end position="47"/>
    </location>
</feature>
<accession>A0A382CG97</accession>
<dbReference type="InterPro" id="IPR037294">
    <property type="entry name" value="ABC_BtuC-like"/>
</dbReference>
<evidence type="ECO:0000256" key="1">
    <source>
        <dbReference type="ARBA" id="ARBA00004651"/>
    </source>
</evidence>
<evidence type="ECO:0000313" key="9">
    <source>
        <dbReference type="EMBL" id="SVB25070.1"/>
    </source>
</evidence>
<proteinExistence type="inferred from homology"/>
<evidence type="ECO:0000256" key="3">
    <source>
        <dbReference type="ARBA" id="ARBA00022448"/>
    </source>
</evidence>
<feature type="transmembrane region" description="Helical" evidence="8">
    <location>
        <begin position="250"/>
        <end position="272"/>
    </location>
</feature>
<protein>
    <recommendedName>
        <fullName evidence="10">ABC transporter</fullName>
    </recommendedName>
</protein>
<keyword evidence="5 8" id="KW-0812">Transmembrane</keyword>
<evidence type="ECO:0000256" key="2">
    <source>
        <dbReference type="ARBA" id="ARBA00008034"/>
    </source>
</evidence>
<dbReference type="GO" id="GO:0043190">
    <property type="term" value="C:ATP-binding cassette (ABC) transporter complex"/>
    <property type="evidence" value="ECO:0007669"/>
    <property type="project" value="InterPro"/>
</dbReference>
<feature type="transmembrane region" description="Helical" evidence="8">
    <location>
        <begin position="210"/>
        <end position="238"/>
    </location>
</feature>
<dbReference type="AlphaFoldDB" id="A0A382CG97"/>
<feature type="transmembrane region" description="Helical" evidence="8">
    <location>
        <begin position="167"/>
        <end position="189"/>
    </location>
</feature>
<organism evidence="9">
    <name type="scientific">marine metagenome</name>
    <dbReference type="NCBI Taxonomy" id="408172"/>
    <lineage>
        <taxon>unclassified sequences</taxon>
        <taxon>metagenomes</taxon>
        <taxon>ecological metagenomes</taxon>
    </lineage>
</organism>
<dbReference type="EMBL" id="UINC01034356">
    <property type="protein sequence ID" value="SVB25070.1"/>
    <property type="molecule type" value="Genomic_DNA"/>
</dbReference>
<dbReference type="PANTHER" id="PTHR30477">
    <property type="entry name" value="ABC-TRANSPORTER METAL-BINDING PROTEIN"/>
    <property type="match status" value="1"/>
</dbReference>
<evidence type="ECO:0000256" key="5">
    <source>
        <dbReference type="ARBA" id="ARBA00022692"/>
    </source>
</evidence>
<evidence type="ECO:0000256" key="4">
    <source>
        <dbReference type="ARBA" id="ARBA00022475"/>
    </source>
</evidence>
<comment type="subcellular location">
    <subcellularLocation>
        <location evidence="1">Cell membrane</location>
        <topology evidence="1">Multi-pass membrane protein</topology>
    </subcellularLocation>
</comment>
<feature type="transmembrane region" description="Helical" evidence="8">
    <location>
        <begin position="112"/>
        <end position="131"/>
    </location>
</feature>
<keyword evidence="6 8" id="KW-1133">Transmembrane helix</keyword>
<feature type="transmembrane region" description="Helical" evidence="8">
    <location>
        <begin position="79"/>
        <end position="100"/>
    </location>
</feature>
<dbReference type="CDD" id="cd06550">
    <property type="entry name" value="TM_ABC_iron-siderophores_like"/>
    <property type="match status" value="1"/>
</dbReference>
<evidence type="ECO:0000256" key="6">
    <source>
        <dbReference type="ARBA" id="ARBA00022989"/>
    </source>
</evidence>
<reference evidence="9" key="1">
    <citation type="submission" date="2018-05" db="EMBL/GenBank/DDBJ databases">
        <authorList>
            <person name="Lanie J.A."/>
            <person name="Ng W.-L."/>
            <person name="Kazmierczak K.M."/>
            <person name="Andrzejewski T.M."/>
            <person name="Davidsen T.M."/>
            <person name="Wayne K.J."/>
            <person name="Tettelin H."/>
            <person name="Glass J.I."/>
            <person name="Rusch D."/>
            <person name="Podicherti R."/>
            <person name="Tsui H.-C.T."/>
            <person name="Winkler M.E."/>
        </authorList>
    </citation>
    <scope>NUCLEOTIDE SEQUENCE</scope>
</reference>
<dbReference type="PANTHER" id="PTHR30477:SF8">
    <property type="entry name" value="METAL TRANSPORT SYSTEM MEMBRANE PROTEIN CT_070-RELATED"/>
    <property type="match status" value="1"/>
</dbReference>
<keyword evidence="7 8" id="KW-0472">Membrane</keyword>
<dbReference type="SUPFAM" id="SSF81345">
    <property type="entry name" value="ABC transporter involved in vitamin B12 uptake, BtuC"/>
    <property type="match status" value="1"/>
</dbReference>
<dbReference type="Pfam" id="PF00950">
    <property type="entry name" value="ABC-3"/>
    <property type="match status" value="1"/>
</dbReference>
<name>A0A382CG97_9ZZZZ</name>
<feature type="transmembrane region" description="Helical" evidence="8">
    <location>
        <begin position="279"/>
        <end position="298"/>
    </location>
</feature>